<feature type="active site" description="Proton acceptor" evidence="9">
    <location>
        <position position="222"/>
    </location>
</feature>
<evidence type="ECO:0000256" key="8">
    <source>
        <dbReference type="ARBA" id="ARBA00051712"/>
    </source>
</evidence>
<keyword evidence="7 9" id="KW-0413">Isomerase</keyword>
<dbReference type="AlphaFoldDB" id="A0A221MBA1"/>
<comment type="function">
    <text evidence="9">Catalyzes the stereoinversion of LL-2,6-diaminopimelate (L,L-DAP) to meso-diaminopimelate (meso-DAP), a precursor of L-lysine and an essential component of the bacterial peptidoglycan.</text>
</comment>
<dbReference type="PROSITE" id="PS01326">
    <property type="entry name" value="DAP_EPIMERASE"/>
    <property type="match status" value="1"/>
</dbReference>
<accession>A0A221MBA1</accession>
<name>A0A221MBA1_9BACI</name>
<feature type="binding site" evidence="9">
    <location>
        <position position="13"/>
    </location>
    <ligand>
        <name>substrate</name>
    </ligand>
</feature>
<feature type="binding site" evidence="9">
    <location>
        <position position="66"/>
    </location>
    <ligand>
        <name>substrate</name>
    </ligand>
</feature>
<evidence type="ECO:0000256" key="9">
    <source>
        <dbReference type="HAMAP-Rule" id="MF_00197"/>
    </source>
</evidence>
<comment type="catalytic activity">
    <reaction evidence="8 9">
        <text>(2S,6S)-2,6-diaminopimelate = meso-2,6-diaminopimelate</text>
        <dbReference type="Rhea" id="RHEA:15393"/>
        <dbReference type="ChEBI" id="CHEBI:57609"/>
        <dbReference type="ChEBI" id="CHEBI:57791"/>
        <dbReference type="EC" id="5.1.1.7"/>
    </reaction>
</comment>
<dbReference type="FunFam" id="3.10.310.10:FF:000004">
    <property type="entry name" value="Diaminopimelate epimerase"/>
    <property type="match status" value="1"/>
</dbReference>
<dbReference type="SUPFAM" id="SSF54506">
    <property type="entry name" value="Diaminopimelate epimerase-like"/>
    <property type="match status" value="2"/>
</dbReference>
<comment type="caution">
    <text evidence="9">Lacks conserved residue(s) required for the propagation of feature annotation.</text>
</comment>
<feature type="site" description="Could be important to modulate the pK values of the two catalytic cysteine residues" evidence="9">
    <location>
        <position position="164"/>
    </location>
</feature>
<keyword evidence="5 9" id="KW-0028">Amino-acid biosynthesis</keyword>
<dbReference type="GO" id="GO:0005829">
    <property type="term" value="C:cytosol"/>
    <property type="evidence" value="ECO:0007669"/>
    <property type="project" value="TreeGrafter"/>
</dbReference>
<evidence type="ECO:0000313" key="11">
    <source>
        <dbReference type="EMBL" id="ASN04880.1"/>
    </source>
</evidence>
<dbReference type="PANTHER" id="PTHR31689">
    <property type="entry name" value="DIAMINOPIMELATE EPIMERASE, CHLOROPLASTIC"/>
    <property type="match status" value="1"/>
</dbReference>
<evidence type="ECO:0000256" key="2">
    <source>
        <dbReference type="ARBA" id="ARBA00010219"/>
    </source>
</evidence>
<comment type="pathway">
    <text evidence="1 9">Amino-acid biosynthesis; L-lysine biosynthesis via DAP pathway; DL-2,6-diaminopimelate from LL-2,6-diaminopimelate: step 1/1.</text>
</comment>
<dbReference type="NCBIfam" id="TIGR00652">
    <property type="entry name" value="DapF"/>
    <property type="match status" value="1"/>
</dbReference>
<sequence length="280" mass="30556">MKIPFTKMHGLGNNYIYLDLFKTEYEEDMFPVIARKASDVYTGIGSDGLILIHPSETGAVGMRIFNKDGSEGWNCGNGLRCVARYAYERGLVDNVKFQIEAKSGLVHAEVLIDDGVVSINMGEPRLERALIPMIGPAKDHVIAEPFSVADVELELTAVSMGNPHALFFVDNIKEALITELGPSIENDTRFPDRVNAGFVEVLSPTEMNYRVWERGSGITEACGTGACAAVVAAILNGHMQKETDIHVHLSGGDLLIKWDGQGNVWMTGEAEIIADGILYI</sequence>
<keyword evidence="4 9" id="KW-0963">Cytoplasm</keyword>
<feature type="active site" description="Proton donor" evidence="9">
    <location>
        <position position="75"/>
    </location>
</feature>
<feature type="site" description="Could be important to modulate the pK values of the two catalytic cysteine residues" evidence="9">
    <location>
        <position position="213"/>
    </location>
</feature>
<feature type="binding site" evidence="9">
    <location>
        <position position="162"/>
    </location>
    <ligand>
        <name>substrate</name>
    </ligand>
</feature>
<evidence type="ECO:0000256" key="10">
    <source>
        <dbReference type="PROSITE-ProRule" id="PRU10125"/>
    </source>
</evidence>
<dbReference type="Pfam" id="PF01678">
    <property type="entry name" value="DAP_epimerase"/>
    <property type="match status" value="2"/>
</dbReference>
<evidence type="ECO:0000313" key="12">
    <source>
        <dbReference type="Proteomes" id="UP000204391"/>
    </source>
</evidence>
<evidence type="ECO:0000256" key="1">
    <source>
        <dbReference type="ARBA" id="ARBA00005196"/>
    </source>
</evidence>
<dbReference type="EC" id="5.1.1.7" evidence="3 9"/>
<dbReference type="Gene3D" id="3.10.310.10">
    <property type="entry name" value="Diaminopimelate Epimerase, Chain A, domain 1"/>
    <property type="match status" value="2"/>
</dbReference>
<reference evidence="11 12" key="1">
    <citation type="journal article" date="2003" name="Int. J. Syst. Evol. Microbiol.">
        <title>Virgibacillus carmonensis sp. nov., Virgibacillus necropolis sp. nov. and Virgibacillus picturae sp. nov., three novel species isolated from deteriorated mural paintings, transfer of the species of the genus salibacillus to Virgibacillus, as Virgibacillus marismortui comb. nov. and Virgibacillus salexigens comb. nov., and emended description of the genus Virgibacillus.</title>
        <authorList>
            <person name="Heyrman J."/>
            <person name="Logan N.A."/>
            <person name="Busse H.J."/>
            <person name="Balcaen A."/>
            <person name="Lebbe L."/>
            <person name="Rodriguez-Diaz M."/>
            <person name="Swings J."/>
            <person name="De Vos P."/>
        </authorList>
    </citation>
    <scope>NUCLEOTIDE SEQUENCE [LARGE SCALE GENOMIC DNA]</scope>
    <source>
        <strain evidence="11 12">LMG 19488</strain>
    </source>
</reference>
<evidence type="ECO:0000256" key="6">
    <source>
        <dbReference type="ARBA" id="ARBA00023154"/>
    </source>
</evidence>
<evidence type="ECO:0000256" key="7">
    <source>
        <dbReference type="ARBA" id="ARBA00023235"/>
    </source>
</evidence>
<dbReference type="KEGG" id="vne:CFK40_07560"/>
<gene>
    <name evidence="9" type="primary">dapF</name>
    <name evidence="11" type="ORF">CFK40_07560</name>
</gene>
<evidence type="ECO:0000256" key="3">
    <source>
        <dbReference type="ARBA" id="ARBA00013080"/>
    </source>
</evidence>
<feature type="binding site" evidence="9">
    <location>
        <begin position="76"/>
        <end position="77"/>
    </location>
    <ligand>
        <name>substrate</name>
    </ligand>
</feature>
<evidence type="ECO:0000256" key="4">
    <source>
        <dbReference type="ARBA" id="ARBA00022490"/>
    </source>
</evidence>
<evidence type="ECO:0000256" key="5">
    <source>
        <dbReference type="ARBA" id="ARBA00022605"/>
    </source>
</evidence>
<dbReference type="InterPro" id="IPR001653">
    <property type="entry name" value="DAP_epimerase_DapF"/>
</dbReference>
<feature type="active site" evidence="10">
    <location>
        <position position="75"/>
    </location>
</feature>
<dbReference type="OrthoDB" id="9805408at2"/>
<dbReference type="GO" id="GO:0008837">
    <property type="term" value="F:diaminopimelate epimerase activity"/>
    <property type="evidence" value="ECO:0007669"/>
    <property type="project" value="UniProtKB-UniRule"/>
</dbReference>
<dbReference type="HAMAP" id="MF_00197">
    <property type="entry name" value="DAP_epimerase"/>
    <property type="match status" value="1"/>
</dbReference>
<dbReference type="InterPro" id="IPR018510">
    <property type="entry name" value="DAP_epimerase_AS"/>
</dbReference>
<comment type="similarity">
    <text evidence="2 9">Belongs to the diaminopimelate epimerase family.</text>
</comment>
<dbReference type="GO" id="GO:0009089">
    <property type="term" value="P:lysine biosynthetic process via diaminopimelate"/>
    <property type="evidence" value="ECO:0007669"/>
    <property type="project" value="UniProtKB-UniRule"/>
</dbReference>
<comment type="subunit">
    <text evidence="9">Homodimer.</text>
</comment>
<proteinExistence type="inferred from homology"/>
<organism evidence="11 12">
    <name type="scientific">Virgibacillus necropolis</name>
    <dbReference type="NCBI Taxonomy" id="163877"/>
    <lineage>
        <taxon>Bacteria</taxon>
        <taxon>Bacillati</taxon>
        <taxon>Bacillota</taxon>
        <taxon>Bacilli</taxon>
        <taxon>Bacillales</taxon>
        <taxon>Bacillaceae</taxon>
        <taxon>Virgibacillus</taxon>
    </lineage>
</organism>
<feature type="binding site" evidence="9">
    <location>
        <begin position="213"/>
        <end position="214"/>
    </location>
    <ligand>
        <name>substrate</name>
    </ligand>
</feature>
<dbReference type="UniPathway" id="UPA00034">
    <property type="reaction ID" value="UER00025"/>
</dbReference>
<feature type="binding site" evidence="9">
    <location>
        <begin position="223"/>
        <end position="224"/>
    </location>
    <ligand>
        <name>substrate</name>
    </ligand>
</feature>
<protein>
    <recommendedName>
        <fullName evidence="3 9">Diaminopimelate epimerase</fullName>
        <shortName evidence="9">DAP epimerase</shortName>
        <ecNumber evidence="3 9">5.1.1.7</ecNumber>
    </recommendedName>
    <alternativeName>
        <fullName evidence="9">PLP-independent amino acid racemase</fullName>
    </alternativeName>
</protein>
<dbReference type="Proteomes" id="UP000204391">
    <property type="component" value="Chromosome"/>
</dbReference>
<comment type="subcellular location">
    <subcellularLocation>
        <location evidence="9">Cytoplasm</location>
    </subcellularLocation>
</comment>
<keyword evidence="6 9" id="KW-0457">Lysine biosynthesis</keyword>
<feature type="binding site" evidence="9">
    <location>
        <position position="195"/>
    </location>
    <ligand>
        <name>substrate</name>
    </ligand>
</feature>
<keyword evidence="12" id="KW-1185">Reference proteome</keyword>
<dbReference type="EMBL" id="CP022437">
    <property type="protein sequence ID" value="ASN04880.1"/>
    <property type="molecule type" value="Genomic_DNA"/>
</dbReference>
<dbReference type="PANTHER" id="PTHR31689:SF0">
    <property type="entry name" value="DIAMINOPIMELATE EPIMERASE"/>
    <property type="match status" value="1"/>
</dbReference>